<dbReference type="AlphaFoldDB" id="A0A238YVQ9"/>
<accession>A0A238YVQ9</accession>
<evidence type="ECO:0000313" key="2">
    <source>
        <dbReference type="EMBL" id="SNR75376.1"/>
    </source>
</evidence>
<feature type="region of interest" description="Disordered" evidence="1">
    <location>
        <begin position="1"/>
        <end position="63"/>
    </location>
</feature>
<sequence>MSCPTAGADSSPQNAVSPPEKQAADGKVAPVISAPVMEPRLRSPRPGIEEMEVVGDGLDREEA</sequence>
<evidence type="ECO:0000313" key="3">
    <source>
        <dbReference type="Proteomes" id="UP000198403"/>
    </source>
</evidence>
<gene>
    <name evidence="2" type="ORF">SAMN06272737_1237</name>
</gene>
<dbReference type="EMBL" id="FZNO01000023">
    <property type="protein sequence ID" value="SNR75376.1"/>
    <property type="molecule type" value="Genomic_DNA"/>
</dbReference>
<keyword evidence="3" id="KW-1185">Reference proteome</keyword>
<protein>
    <submittedName>
        <fullName evidence="2">Uncharacterized protein</fullName>
    </submittedName>
</protein>
<reference evidence="2 3" key="1">
    <citation type="submission" date="2017-06" db="EMBL/GenBank/DDBJ databases">
        <authorList>
            <person name="Kim H.J."/>
            <person name="Triplett B.A."/>
        </authorList>
    </citation>
    <scope>NUCLEOTIDE SEQUENCE [LARGE SCALE GENOMIC DNA]</scope>
    <source>
        <strain evidence="2 3">DSM 44272</strain>
    </source>
</reference>
<name>A0A238YVQ9_9ACTN</name>
<evidence type="ECO:0000256" key="1">
    <source>
        <dbReference type="SAM" id="MobiDB-lite"/>
    </source>
</evidence>
<dbReference type="Proteomes" id="UP000198403">
    <property type="component" value="Unassembled WGS sequence"/>
</dbReference>
<organism evidence="2 3">
    <name type="scientific">Blastococcus mobilis</name>
    <dbReference type="NCBI Taxonomy" id="1938746"/>
    <lineage>
        <taxon>Bacteria</taxon>
        <taxon>Bacillati</taxon>
        <taxon>Actinomycetota</taxon>
        <taxon>Actinomycetes</taxon>
        <taxon>Geodermatophilales</taxon>
        <taxon>Geodermatophilaceae</taxon>
        <taxon>Blastococcus</taxon>
    </lineage>
</organism>
<proteinExistence type="predicted"/>